<reference evidence="1 2" key="1">
    <citation type="submission" date="2013-01" db="EMBL/GenBank/DDBJ databases">
        <title>Whole genome shotgun sequence of Gordonia soli NBRC 108243.</title>
        <authorList>
            <person name="Isaki-Nakamura S."/>
            <person name="Hosoyama A."/>
            <person name="Tsuchikane K."/>
            <person name="Ando Y."/>
            <person name="Baba S."/>
            <person name="Ohji S."/>
            <person name="Hamada M."/>
            <person name="Tamura T."/>
            <person name="Yamazoe A."/>
            <person name="Yamazaki S."/>
            <person name="Fujita N."/>
        </authorList>
    </citation>
    <scope>NUCLEOTIDE SEQUENCE [LARGE SCALE GENOMIC DNA]</scope>
    <source>
        <strain evidence="1 2">NBRC 108243</strain>
    </source>
</reference>
<evidence type="ECO:0008006" key="3">
    <source>
        <dbReference type="Google" id="ProtNLM"/>
    </source>
</evidence>
<dbReference type="eggNOG" id="ENOG503311A">
    <property type="taxonomic scope" value="Bacteria"/>
</dbReference>
<dbReference type="STRING" id="1223545.GS4_14_01020"/>
<keyword evidence="2" id="KW-1185">Reference proteome</keyword>
<dbReference type="RefSeq" id="WP_007620275.1">
    <property type="nucleotide sequence ID" value="NZ_BANX01000014.1"/>
</dbReference>
<gene>
    <name evidence="1" type="ORF">GS4_14_01020</name>
</gene>
<dbReference type="EMBL" id="BANX01000014">
    <property type="protein sequence ID" value="GAC68271.1"/>
    <property type="molecule type" value="Genomic_DNA"/>
</dbReference>
<name>M0QIZ9_9ACTN</name>
<dbReference type="Proteomes" id="UP000011666">
    <property type="component" value="Unassembled WGS sequence"/>
</dbReference>
<comment type="caution">
    <text evidence="1">The sequence shown here is derived from an EMBL/GenBank/DDBJ whole genome shotgun (WGS) entry which is preliminary data.</text>
</comment>
<evidence type="ECO:0000313" key="2">
    <source>
        <dbReference type="Proteomes" id="UP000011666"/>
    </source>
</evidence>
<organism evidence="1 2">
    <name type="scientific">Gordonia soli NBRC 108243</name>
    <dbReference type="NCBI Taxonomy" id="1223545"/>
    <lineage>
        <taxon>Bacteria</taxon>
        <taxon>Bacillati</taxon>
        <taxon>Actinomycetota</taxon>
        <taxon>Actinomycetes</taxon>
        <taxon>Mycobacteriales</taxon>
        <taxon>Gordoniaceae</taxon>
        <taxon>Gordonia</taxon>
    </lineage>
</organism>
<accession>M0QIZ9</accession>
<sequence>MNTVTVQGDRLIVAPRGLDKLWSFTRQLDIPLSSVRGATVDTGVRREQRGIRAPGLAIPGKYAGTFHRDGERSFWNVGDPVRNVVIELDGTGKYHRLVLTVDDPAAVEKSVNAAL</sequence>
<proteinExistence type="predicted"/>
<evidence type="ECO:0000313" key="1">
    <source>
        <dbReference type="EMBL" id="GAC68271.1"/>
    </source>
</evidence>
<dbReference type="OrthoDB" id="530515at2"/>
<protein>
    <recommendedName>
        <fullName evidence="3">Bacterial Pleckstrin homology domain-containing protein</fullName>
    </recommendedName>
</protein>
<dbReference type="AlphaFoldDB" id="M0QIZ9"/>